<dbReference type="EMBL" id="RDSM01000002">
    <property type="protein sequence ID" value="RXH56250.1"/>
    <property type="molecule type" value="Genomic_DNA"/>
</dbReference>
<gene>
    <name evidence="1" type="ORF">GRAN_3107</name>
</gene>
<evidence type="ECO:0000313" key="1">
    <source>
        <dbReference type="EMBL" id="RXH56250.1"/>
    </source>
</evidence>
<proteinExistence type="predicted"/>
<keyword evidence="2" id="KW-1185">Reference proteome</keyword>
<evidence type="ECO:0000313" key="2">
    <source>
        <dbReference type="Proteomes" id="UP000289437"/>
    </source>
</evidence>
<organism evidence="1 2">
    <name type="scientific">Granulicella sibirica</name>
    <dbReference type="NCBI Taxonomy" id="2479048"/>
    <lineage>
        <taxon>Bacteria</taxon>
        <taxon>Pseudomonadati</taxon>
        <taxon>Acidobacteriota</taxon>
        <taxon>Terriglobia</taxon>
        <taxon>Terriglobales</taxon>
        <taxon>Acidobacteriaceae</taxon>
        <taxon>Granulicella</taxon>
    </lineage>
</organism>
<protein>
    <submittedName>
        <fullName evidence="1">Uncharacterized protein</fullName>
    </submittedName>
</protein>
<reference evidence="1 2" key="1">
    <citation type="submission" date="2018-11" db="EMBL/GenBank/DDBJ databases">
        <authorList>
            <person name="Mardanov A.V."/>
            <person name="Ravin N.V."/>
            <person name="Dedysh S.N."/>
        </authorList>
    </citation>
    <scope>NUCLEOTIDE SEQUENCE [LARGE SCALE GENOMIC DNA]</scope>
    <source>
        <strain evidence="1 2">AF10</strain>
    </source>
</reference>
<name>A0A4Q0T1K8_9BACT</name>
<comment type="caution">
    <text evidence="1">The sequence shown here is derived from an EMBL/GenBank/DDBJ whole genome shotgun (WGS) entry which is preliminary data.</text>
</comment>
<reference evidence="2" key="2">
    <citation type="submission" date="2019-02" db="EMBL/GenBank/DDBJ databases">
        <title>Granulicella sibirica sp. nov., a psychrotolerant acidobacterium isolated from an organic soil layer in forested tundra, West Siberia.</title>
        <authorList>
            <person name="Oshkin I.Y."/>
            <person name="Kulichevskaya I.S."/>
            <person name="Rijpstra W.I.C."/>
            <person name="Sinninghe Damste J.S."/>
            <person name="Rakitin A.L."/>
            <person name="Ravin N.V."/>
            <person name="Dedysh S.N."/>
        </authorList>
    </citation>
    <scope>NUCLEOTIDE SEQUENCE [LARGE SCALE GENOMIC DNA]</scope>
    <source>
        <strain evidence="2">AF10</strain>
    </source>
</reference>
<accession>A0A4Q0T1K8</accession>
<dbReference type="AlphaFoldDB" id="A0A4Q0T1K8"/>
<sequence length="53" mass="6090">MFHHSTMQYDDGRKQAFALTEHGTVITAAGQDKHEEEMDIAAERLAREMMHSE</sequence>
<dbReference type="Proteomes" id="UP000289437">
    <property type="component" value="Unassembled WGS sequence"/>
</dbReference>